<dbReference type="EMBL" id="GAPW01005357">
    <property type="protein sequence ID" value="JAC08241.1"/>
    <property type="molecule type" value="mRNA"/>
</dbReference>
<keyword evidence="4" id="KW-0111">Calcium/phospholipid-binding</keyword>
<dbReference type="InterPro" id="IPR001464">
    <property type="entry name" value="Annexin"/>
</dbReference>
<dbReference type="Gene3D" id="1.10.220.10">
    <property type="entry name" value="Annexin"/>
    <property type="match status" value="2"/>
</dbReference>
<keyword evidence="3 4" id="KW-0041">Annexin</keyword>
<evidence type="ECO:0000256" key="2">
    <source>
        <dbReference type="ARBA" id="ARBA00022737"/>
    </source>
</evidence>
<dbReference type="AlphaFoldDB" id="A0A023EH94"/>
<comment type="domain">
    <text evidence="4">A pair of annexin repeats may form one binding site for calcium and phospholipid.</text>
</comment>
<dbReference type="GO" id="GO:0005509">
    <property type="term" value="F:calcium ion binding"/>
    <property type="evidence" value="ECO:0007669"/>
    <property type="project" value="InterPro"/>
</dbReference>
<reference evidence="5" key="1">
    <citation type="journal article" date="2014" name="PLoS Negl. Trop. Dis.">
        <title>Identification and characterization of seminal fluid proteins in the Asian tiger mosquito, Aedes albopictus.</title>
        <authorList>
            <person name="Boes K.E."/>
            <person name="Ribeiro J.M."/>
            <person name="Wong A."/>
            <person name="Harrington L.C."/>
            <person name="Wolfner M.F."/>
            <person name="Sirot L.K."/>
        </authorList>
    </citation>
    <scope>NUCLEOTIDE SEQUENCE</scope>
    <source>
        <tissue evidence="5">Reproductive organs</tissue>
    </source>
</reference>
<dbReference type="PANTHER" id="PTHR10502:SF177">
    <property type="entry name" value="ANNEXIN B10"/>
    <property type="match status" value="1"/>
</dbReference>
<dbReference type="GO" id="GO:0005634">
    <property type="term" value="C:nucleus"/>
    <property type="evidence" value="ECO:0007669"/>
    <property type="project" value="TreeGrafter"/>
</dbReference>
<dbReference type="GO" id="GO:0005737">
    <property type="term" value="C:cytoplasm"/>
    <property type="evidence" value="ECO:0007669"/>
    <property type="project" value="TreeGrafter"/>
</dbReference>
<dbReference type="PANTHER" id="PTHR10502">
    <property type="entry name" value="ANNEXIN"/>
    <property type="match status" value="1"/>
</dbReference>
<dbReference type="Pfam" id="PF00191">
    <property type="entry name" value="Annexin"/>
    <property type="match status" value="2"/>
</dbReference>
<dbReference type="SUPFAM" id="SSF47874">
    <property type="entry name" value="Annexin"/>
    <property type="match status" value="1"/>
</dbReference>
<dbReference type="GO" id="GO:0012506">
    <property type="term" value="C:vesicle membrane"/>
    <property type="evidence" value="ECO:0007669"/>
    <property type="project" value="TreeGrafter"/>
</dbReference>
<evidence type="ECO:0000256" key="4">
    <source>
        <dbReference type="RuleBase" id="RU003540"/>
    </source>
</evidence>
<dbReference type="PRINTS" id="PR00196">
    <property type="entry name" value="ANNEXIN"/>
</dbReference>
<dbReference type="GO" id="GO:0005544">
    <property type="term" value="F:calcium-dependent phospholipid binding"/>
    <property type="evidence" value="ECO:0007669"/>
    <property type="project" value="UniProtKB-KW"/>
</dbReference>
<protein>
    <recommendedName>
        <fullName evidence="4">Annexin</fullName>
    </recommendedName>
</protein>
<evidence type="ECO:0000256" key="3">
    <source>
        <dbReference type="ARBA" id="ARBA00023216"/>
    </source>
</evidence>
<dbReference type="PROSITE" id="PS51897">
    <property type="entry name" value="ANNEXIN_2"/>
    <property type="match status" value="1"/>
</dbReference>
<dbReference type="FunFam" id="1.10.220.10:FF:000004">
    <property type="entry name" value="Annexin"/>
    <property type="match status" value="1"/>
</dbReference>
<name>A0A023EH94_AEDAL</name>
<dbReference type="GO" id="GO:0005886">
    <property type="term" value="C:plasma membrane"/>
    <property type="evidence" value="ECO:0007669"/>
    <property type="project" value="TreeGrafter"/>
</dbReference>
<dbReference type="SMART" id="SM00335">
    <property type="entry name" value="ANX"/>
    <property type="match status" value="1"/>
</dbReference>
<sequence length="157" mass="17431">MSWYYTPKPTVFPAEDFNPSVDAAALRKAMKGFGTDEQAIIDILCARCNWQRQAIAEAFKNELGRDLIKDLKSELGGKFEDVILGLMLPPVNYLCKHLHKAMDGIGTNERALIEILCSTKQRTNASDCALLRGNVQDVLWPEHVCTETPVISGDCSC</sequence>
<dbReference type="InterPro" id="IPR037104">
    <property type="entry name" value="Annexin_sf"/>
</dbReference>
<evidence type="ECO:0000256" key="1">
    <source>
        <dbReference type="ARBA" id="ARBA00007831"/>
    </source>
</evidence>
<comment type="similarity">
    <text evidence="1 4">Belongs to the annexin family.</text>
</comment>
<dbReference type="PROSITE" id="PS00223">
    <property type="entry name" value="ANNEXIN_1"/>
    <property type="match status" value="1"/>
</dbReference>
<proteinExistence type="evidence at transcript level"/>
<dbReference type="GO" id="GO:0001786">
    <property type="term" value="F:phosphatidylserine binding"/>
    <property type="evidence" value="ECO:0007669"/>
    <property type="project" value="TreeGrafter"/>
</dbReference>
<evidence type="ECO:0000313" key="5">
    <source>
        <dbReference type="EMBL" id="JAC08241.1"/>
    </source>
</evidence>
<dbReference type="InterPro" id="IPR018252">
    <property type="entry name" value="Annexin_repeat_CS"/>
</dbReference>
<keyword evidence="2 4" id="KW-0677">Repeat</keyword>
<accession>A0A023EH94</accession>
<keyword evidence="4" id="KW-0106">Calcium</keyword>
<dbReference type="InterPro" id="IPR018502">
    <property type="entry name" value="Annexin_repeat"/>
</dbReference>
<organism evidence="5">
    <name type="scientific">Aedes albopictus</name>
    <name type="common">Asian tiger mosquito</name>
    <name type="synonym">Stegomyia albopicta</name>
    <dbReference type="NCBI Taxonomy" id="7160"/>
    <lineage>
        <taxon>Eukaryota</taxon>
        <taxon>Metazoa</taxon>
        <taxon>Ecdysozoa</taxon>
        <taxon>Arthropoda</taxon>
        <taxon>Hexapoda</taxon>
        <taxon>Insecta</taxon>
        <taxon>Pterygota</taxon>
        <taxon>Neoptera</taxon>
        <taxon>Endopterygota</taxon>
        <taxon>Diptera</taxon>
        <taxon>Nematocera</taxon>
        <taxon>Culicoidea</taxon>
        <taxon>Culicidae</taxon>
        <taxon>Culicinae</taxon>
        <taxon>Aedini</taxon>
        <taxon>Aedes</taxon>
        <taxon>Stegomyia</taxon>
    </lineage>
</organism>